<organism evidence="2 3">
    <name type="scientific">Nitrosarchaeum koreense MY1</name>
    <dbReference type="NCBI Taxonomy" id="1001994"/>
    <lineage>
        <taxon>Archaea</taxon>
        <taxon>Nitrososphaerota</taxon>
        <taxon>Nitrososphaeria</taxon>
        <taxon>Nitrosopumilales</taxon>
        <taxon>Nitrosopumilaceae</taxon>
        <taxon>Nitrosarchaeum</taxon>
    </lineage>
</organism>
<proteinExistence type="predicted"/>
<sequence length="121" mass="12997">MHEATGGDTLSTEGGTLDLTWDTEDRKDTPFEHQSGSSDVKVLFDGLYRVSYSVEHNTSTNQRTGTGGAIQIQPEGGSFTNATSGWSSAYLRTTTGGTFAALAASTILNLKCTRYYQTCLN</sequence>
<dbReference type="RefSeq" id="WP_007551779.1">
    <property type="nucleotide sequence ID" value="NZ_AFPU01000001.1"/>
</dbReference>
<reference evidence="2 3" key="1">
    <citation type="journal article" date="2011" name="J. Bacteriol.">
        <title>Genome Sequence of an Ammonia-Oxidizing Soil Archaeon, "Candidatus Nitrosoarchaeum koreensis" MY1.</title>
        <authorList>
            <person name="Kim B.K."/>
            <person name="Jung M.Y."/>
            <person name="Yu D.S."/>
            <person name="Park S.J."/>
            <person name="Oh T.K."/>
            <person name="Rhee S.K."/>
            <person name="Kim J.F."/>
        </authorList>
    </citation>
    <scope>NUCLEOTIDE SEQUENCE [LARGE SCALE GENOMIC DNA]</scope>
    <source>
        <strain evidence="2 3">MY1</strain>
    </source>
</reference>
<dbReference type="EMBL" id="AFPU01000001">
    <property type="protein sequence ID" value="EGP94731.1"/>
    <property type="molecule type" value="Genomic_DNA"/>
</dbReference>
<evidence type="ECO:0000256" key="1">
    <source>
        <dbReference type="SAM" id="MobiDB-lite"/>
    </source>
</evidence>
<dbReference type="AlphaFoldDB" id="F9CVA5"/>
<gene>
    <name evidence="2" type="ORF">MY1_1987</name>
</gene>
<name>F9CVA5_9ARCH</name>
<feature type="region of interest" description="Disordered" evidence="1">
    <location>
        <begin position="1"/>
        <end position="36"/>
    </location>
</feature>
<evidence type="ECO:0000313" key="3">
    <source>
        <dbReference type="Proteomes" id="UP000004440"/>
    </source>
</evidence>
<accession>F9CVA5</accession>
<protein>
    <submittedName>
        <fullName evidence="2">Uncharacterized protein</fullName>
    </submittedName>
</protein>
<comment type="caution">
    <text evidence="2">The sequence shown here is derived from an EMBL/GenBank/DDBJ whole genome shotgun (WGS) entry which is preliminary data.</text>
</comment>
<dbReference type="Proteomes" id="UP000004440">
    <property type="component" value="Unassembled WGS sequence"/>
</dbReference>
<dbReference type="STRING" id="1001994.MY1_1987"/>
<evidence type="ECO:0000313" key="2">
    <source>
        <dbReference type="EMBL" id="EGP94731.1"/>
    </source>
</evidence>
<keyword evidence="3" id="KW-1185">Reference proteome</keyword>